<reference evidence="1 2" key="1">
    <citation type="submission" date="2019-08" db="EMBL/GenBank/DDBJ databases">
        <title>Whole genome of Aphis craccivora.</title>
        <authorList>
            <person name="Voronova N.V."/>
            <person name="Shulinski R.S."/>
            <person name="Bandarenka Y.V."/>
            <person name="Zhorov D.G."/>
            <person name="Warner D."/>
        </authorList>
    </citation>
    <scope>NUCLEOTIDE SEQUENCE [LARGE SCALE GENOMIC DNA]</scope>
    <source>
        <strain evidence="1">180601</strain>
        <tissue evidence="1">Whole Body</tissue>
    </source>
</reference>
<keyword evidence="2" id="KW-1185">Reference proteome</keyword>
<evidence type="ECO:0000313" key="2">
    <source>
        <dbReference type="Proteomes" id="UP000478052"/>
    </source>
</evidence>
<dbReference type="Gene3D" id="3.30.420.10">
    <property type="entry name" value="Ribonuclease H-like superfamily/Ribonuclease H"/>
    <property type="match status" value="1"/>
</dbReference>
<evidence type="ECO:0000313" key="1">
    <source>
        <dbReference type="EMBL" id="KAF0721725.1"/>
    </source>
</evidence>
<name>A0A6G0W3N4_APHCR</name>
<organism evidence="1 2">
    <name type="scientific">Aphis craccivora</name>
    <name type="common">Cowpea aphid</name>
    <dbReference type="NCBI Taxonomy" id="307492"/>
    <lineage>
        <taxon>Eukaryota</taxon>
        <taxon>Metazoa</taxon>
        <taxon>Ecdysozoa</taxon>
        <taxon>Arthropoda</taxon>
        <taxon>Hexapoda</taxon>
        <taxon>Insecta</taxon>
        <taxon>Pterygota</taxon>
        <taxon>Neoptera</taxon>
        <taxon>Paraneoptera</taxon>
        <taxon>Hemiptera</taxon>
        <taxon>Sternorrhyncha</taxon>
        <taxon>Aphidomorpha</taxon>
        <taxon>Aphidoidea</taxon>
        <taxon>Aphididae</taxon>
        <taxon>Aphidini</taxon>
        <taxon>Aphis</taxon>
        <taxon>Aphis</taxon>
    </lineage>
</organism>
<gene>
    <name evidence="1" type="ORF">FWK35_00034443</name>
</gene>
<dbReference type="Proteomes" id="UP000478052">
    <property type="component" value="Unassembled WGS sequence"/>
</dbReference>
<protein>
    <submittedName>
        <fullName evidence="1">DDE 3 domain-containing protein</fullName>
    </submittedName>
</protein>
<dbReference type="EMBL" id="VUJU01009136">
    <property type="protein sequence ID" value="KAF0721725.1"/>
    <property type="molecule type" value="Genomic_DNA"/>
</dbReference>
<dbReference type="OrthoDB" id="6615737at2759"/>
<sequence>MGRFNNTIPTCDTFHKGLTTSAPNPSGKGKRLIVLHIGSEDGFVPVMDNAPYHSVKKEKLPTSSTRKADIIKWLEDKGEVVDNTMVIPELLDIFKRIKPLHNKYVIDELAKATNKTILRLPPYHCELNPIELAWSSIKNHDIERVDQVMWKNFIEHTKKEEKKFWEIDNIVDDVLAAEISNLTMKITGDTSLSYSESESD</sequence>
<proteinExistence type="predicted"/>
<dbReference type="GO" id="GO:0003676">
    <property type="term" value="F:nucleic acid binding"/>
    <property type="evidence" value="ECO:0007669"/>
    <property type="project" value="InterPro"/>
</dbReference>
<dbReference type="PANTHER" id="PTHR33939">
    <property type="entry name" value="PROTEIN CBG22215"/>
    <property type="match status" value="1"/>
</dbReference>
<comment type="caution">
    <text evidence="1">The sequence shown here is derived from an EMBL/GenBank/DDBJ whole genome shotgun (WGS) entry which is preliminary data.</text>
</comment>
<dbReference type="InterPro" id="IPR036397">
    <property type="entry name" value="RNaseH_sf"/>
</dbReference>
<accession>A0A6G0W3N4</accession>
<dbReference type="PANTHER" id="PTHR33939:SF1">
    <property type="entry name" value="DUF4371 DOMAIN-CONTAINING PROTEIN"/>
    <property type="match status" value="1"/>
</dbReference>
<dbReference type="AlphaFoldDB" id="A0A6G0W3N4"/>